<dbReference type="Pfam" id="PF00583">
    <property type="entry name" value="Acetyltransf_1"/>
    <property type="match status" value="1"/>
</dbReference>
<keyword evidence="3" id="KW-1185">Reference proteome</keyword>
<reference evidence="2 3" key="1">
    <citation type="submission" date="2021-06" db="EMBL/GenBank/DDBJ databases">
        <authorList>
            <person name="Jeong J.W."/>
        </authorList>
    </citation>
    <scope>NUCLEOTIDE SEQUENCE [LARGE SCALE GENOMIC DNA]</scope>
    <source>
        <strain evidence="2 3">MMS21-TAE1-1</strain>
    </source>
</reference>
<feature type="domain" description="N-acetyltransferase" evidence="1">
    <location>
        <begin position="28"/>
        <end position="172"/>
    </location>
</feature>
<comment type="caution">
    <text evidence="2">The sequence shown here is derived from an EMBL/GenBank/DDBJ whole genome shotgun (WGS) entry which is preliminary data.</text>
</comment>
<dbReference type="CDD" id="cd04301">
    <property type="entry name" value="NAT_SF"/>
    <property type="match status" value="1"/>
</dbReference>
<dbReference type="EMBL" id="JAHOPC010000009">
    <property type="protein sequence ID" value="MBU8867546.1"/>
    <property type="molecule type" value="Genomic_DNA"/>
</dbReference>
<protein>
    <submittedName>
        <fullName evidence="2">GNAT family N-acetyltransferase</fullName>
    </submittedName>
</protein>
<dbReference type="PROSITE" id="PS51186">
    <property type="entry name" value="GNAT"/>
    <property type="match status" value="1"/>
</dbReference>
<dbReference type="RefSeq" id="WP_216925677.1">
    <property type="nucleotide sequence ID" value="NZ_JAHOPC010000009.1"/>
</dbReference>
<evidence type="ECO:0000259" key="1">
    <source>
        <dbReference type="PROSITE" id="PS51186"/>
    </source>
</evidence>
<sequence length="187" mass="20796">MSNPFSPYNEPAFVAWKAGVQALPSSEVLIRNADQTEPDGRSMRWIQMSCESSNIHSVEGNVSRIRRQFVLLAEIAGHPVGFCCAITGRTSSDPLFIQLVTVVPSVQKQGVGSALLSAIAHWQPHRDIAMATMDTNLAAYKFNERLARSIGGTIQSVPRNRFRPTDLGITRDEKHRPWLITRPQETN</sequence>
<proteinExistence type="predicted"/>
<name>A0ABS6I9P3_9MICC</name>
<dbReference type="Proteomes" id="UP000824166">
    <property type="component" value="Unassembled WGS sequence"/>
</dbReference>
<gene>
    <name evidence="2" type="ORF">KSW38_14740</name>
</gene>
<dbReference type="InterPro" id="IPR000182">
    <property type="entry name" value="GNAT_dom"/>
</dbReference>
<accession>A0ABS6I9P3</accession>
<organism evidence="2 3">
    <name type="scientific">Paenarthrobacter aromaticivorans</name>
    <dbReference type="NCBI Taxonomy" id="2849150"/>
    <lineage>
        <taxon>Bacteria</taxon>
        <taxon>Bacillati</taxon>
        <taxon>Actinomycetota</taxon>
        <taxon>Actinomycetes</taxon>
        <taxon>Micrococcales</taxon>
        <taxon>Micrococcaceae</taxon>
        <taxon>Paenarthrobacter</taxon>
    </lineage>
</organism>
<evidence type="ECO:0000313" key="2">
    <source>
        <dbReference type="EMBL" id="MBU8867546.1"/>
    </source>
</evidence>
<evidence type="ECO:0000313" key="3">
    <source>
        <dbReference type="Proteomes" id="UP000824166"/>
    </source>
</evidence>